<dbReference type="AlphaFoldDB" id="A0A2D2DUQ6"/>
<dbReference type="KEGG" id="mass:CR152_04665"/>
<name>A0A2D2DUQ6_9BURK</name>
<dbReference type="RefSeq" id="WP_099881994.1">
    <property type="nucleotide sequence ID" value="NZ_CP024608.1"/>
</dbReference>
<proteinExistence type="predicted"/>
<dbReference type="Pfam" id="PF06296">
    <property type="entry name" value="RelE"/>
    <property type="match status" value="1"/>
</dbReference>
<dbReference type="OrthoDB" id="8607264at2"/>
<evidence type="ECO:0000313" key="1">
    <source>
        <dbReference type="EMBL" id="ATQ78719.1"/>
    </source>
</evidence>
<protein>
    <submittedName>
        <fullName evidence="1">Addiction module toxin RelE</fullName>
    </submittedName>
</protein>
<accession>A0A2D2DUQ6</accession>
<keyword evidence="2" id="KW-1185">Reference proteome</keyword>
<gene>
    <name evidence="1" type="ORF">CR152_04665</name>
</gene>
<organism evidence="1 2">
    <name type="scientific">Massilia violaceinigra</name>
    <dbReference type="NCBI Taxonomy" id="2045208"/>
    <lineage>
        <taxon>Bacteria</taxon>
        <taxon>Pseudomonadati</taxon>
        <taxon>Pseudomonadota</taxon>
        <taxon>Betaproteobacteria</taxon>
        <taxon>Burkholderiales</taxon>
        <taxon>Oxalobacteraceae</taxon>
        <taxon>Telluria group</taxon>
        <taxon>Massilia</taxon>
    </lineage>
</organism>
<evidence type="ECO:0000313" key="2">
    <source>
        <dbReference type="Proteomes" id="UP000229897"/>
    </source>
</evidence>
<reference evidence="1" key="1">
    <citation type="submission" date="2017-10" db="EMBL/GenBank/DDBJ databases">
        <title>Massilia psychrophilum sp. nov., a novel purple-pigmented bacterium isolated from Tianshan glacier, Xinjiang Municipality, China.</title>
        <authorList>
            <person name="Wang H."/>
        </authorList>
    </citation>
    <scope>NUCLEOTIDE SEQUENCE [LARGE SCALE GENOMIC DNA]</scope>
    <source>
        <strain evidence="1">B2</strain>
    </source>
</reference>
<dbReference type="InterPro" id="IPR009387">
    <property type="entry name" value="HigB-2"/>
</dbReference>
<dbReference type="EMBL" id="CP024608">
    <property type="protein sequence ID" value="ATQ78719.1"/>
    <property type="molecule type" value="Genomic_DNA"/>
</dbReference>
<sequence length="138" mass="15360">MPKRTAPSKAASTAAPPVAEARVFKTAWFARAARKRGITDPELCKAMKEVMEGKADPLGGGVWKKRLNDNMDRSIIAAKGEKNWIFMFLFMKKDRENIDKAEETHFKKLAGSYALLTPAAITALLKSSDFVEICHEEC</sequence>
<dbReference type="Proteomes" id="UP000229897">
    <property type="component" value="Chromosome"/>
</dbReference>
<dbReference type="PIRSF" id="PIRSF018634">
    <property type="entry name" value="UCP018634"/>
    <property type="match status" value="1"/>
</dbReference>